<accession>A0A936K585</accession>
<protein>
    <submittedName>
        <fullName evidence="3">RsmD family RNA methyltransferase</fullName>
    </submittedName>
</protein>
<dbReference type="PIRSF" id="PIRSF004553">
    <property type="entry name" value="CHP00095"/>
    <property type="match status" value="1"/>
</dbReference>
<dbReference type="InterPro" id="IPR004398">
    <property type="entry name" value="RNA_MeTrfase_RsmD"/>
</dbReference>
<dbReference type="SUPFAM" id="SSF53335">
    <property type="entry name" value="S-adenosyl-L-methionine-dependent methyltransferases"/>
    <property type="match status" value="1"/>
</dbReference>
<gene>
    <name evidence="3" type="ORF">IPN91_02075</name>
</gene>
<organism evidence="3 4">
    <name type="scientific">Candidatus Geothrix odensensis</name>
    <dbReference type="NCBI Taxonomy" id="2954440"/>
    <lineage>
        <taxon>Bacteria</taxon>
        <taxon>Pseudomonadati</taxon>
        <taxon>Acidobacteriota</taxon>
        <taxon>Holophagae</taxon>
        <taxon>Holophagales</taxon>
        <taxon>Holophagaceae</taxon>
        <taxon>Geothrix</taxon>
    </lineage>
</organism>
<dbReference type="Proteomes" id="UP000709959">
    <property type="component" value="Unassembled WGS sequence"/>
</dbReference>
<keyword evidence="2" id="KW-0808">Transferase</keyword>
<dbReference type="CDD" id="cd02440">
    <property type="entry name" value="AdoMet_MTases"/>
    <property type="match status" value="1"/>
</dbReference>
<dbReference type="InterPro" id="IPR029063">
    <property type="entry name" value="SAM-dependent_MTases_sf"/>
</dbReference>
<reference evidence="3 4" key="1">
    <citation type="submission" date="2020-10" db="EMBL/GenBank/DDBJ databases">
        <title>Connecting structure to function with the recovery of over 1000 high-quality activated sludge metagenome-assembled genomes encoding full-length rRNA genes using long-read sequencing.</title>
        <authorList>
            <person name="Singleton C.M."/>
            <person name="Petriglieri F."/>
            <person name="Kristensen J.M."/>
            <person name="Kirkegaard R.H."/>
            <person name="Michaelsen T.Y."/>
            <person name="Andersen M.H."/>
            <person name="Karst S.M."/>
            <person name="Dueholm M.S."/>
            <person name="Nielsen P.H."/>
            <person name="Albertsen M."/>
        </authorList>
    </citation>
    <scope>NUCLEOTIDE SEQUENCE [LARGE SCALE GENOMIC DNA]</scope>
    <source>
        <strain evidence="3">OdNE_18-Q3-R46-58_MAXAC.008</strain>
    </source>
</reference>
<evidence type="ECO:0000256" key="1">
    <source>
        <dbReference type="ARBA" id="ARBA00022603"/>
    </source>
</evidence>
<dbReference type="PANTHER" id="PTHR43542">
    <property type="entry name" value="METHYLTRANSFERASE"/>
    <property type="match status" value="1"/>
</dbReference>
<dbReference type="Gene3D" id="3.40.50.150">
    <property type="entry name" value="Vaccinia Virus protein VP39"/>
    <property type="match status" value="1"/>
</dbReference>
<evidence type="ECO:0000313" key="4">
    <source>
        <dbReference type="Proteomes" id="UP000709959"/>
    </source>
</evidence>
<evidence type="ECO:0000313" key="3">
    <source>
        <dbReference type="EMBL" id="MBK8571429.1"/>
    </source>
</evidence>
<keyword evidence="1 3" id="KW-0489">Methyltransferase</keyword>
<sequence length="176" mass="19431">MRVVAGTLKGRRLVAPPAGDLTVRPTADRAREALFSILQRWGRGAFLDLCAGTGAVGLEAHSRGFGPVVCVESAEPGWTCLKRNLEGTPVQALRRDVNRLKPDTFRDQAVIFLDPPYEQAAAQWIRLAGNLRAWIALDGVLVFETGRTTTLELQPGWHLAETREYGAARFHFWIPA</sequence>
<dbReference type="GO" id="GO:0031167">
    <property type="term" value="P:rRNA methylation"/>
    <property type="evidence" value="ECO:0007669"/>
    <property type="project" value="InterPro"/>
</dbReference>
<dbReference type="Pfam" id="PF03602">
    <property type="entry name" value="Cons_hypoth95"/>
    <property type="match status" value="1"/>
</dbReference>
<name>A0A936K585_9BACT</name>
<dbReference type="GO" id="GO:0008168">
    <property type="term" value="F:methyltransferase activity"/>
    <property type="evidence" value="ECO:0007669"/>
    <property type="project" value="UniProtKB-KW"/>
</dbReference>
<comment type="caution">
    <text evidence="3">The sequence shown here is derived from an EMBL/GenBank/DDBJ whole genome shotgun (WGS) entry which is preliminary data.</text>
</comment>
<evidence type="ECO:0000256" key="2">
    <source>
        <dbReference type="ARBA" id="ARBA00022679"/>
    </source>
</evidence>
<dbReference type="PANTHER" id="PTHR43542:SF1">
    <property type="entry name" value="METHYLTRANSFERASE"/>
    <property type="match status" value="1"/>
</dbReference>
<proteinExistence type="predicted"/>
<dbReference type="EMBL" id="JADKCH010000001">
    <property type="protein sequence ID" value="MBK8571429.1"/>
    <property type="molecule type" value="Genomic_DNA"/>
</dbReference>
<dbReference type="AlphaFoldDB" id="A0A936K585"/>